<proteinExistence type="predicted"/>
<organism evidence="1">
    <name type="scientific">uncultured Caudovirales phage</name>
    <dbReference type="NCBI Taxonomy" id="2100421"/>
    <lineage>
        <taxon>Viruses</taxon>
        <taxon>Duplodnaviria</taxon>
        <taxon>Heunggongvirae</taxon>
        <taxon>Uroviricota</taxon>
        <taxon>Caudoviricetes</taxon>
        <taxon>Peduoviridae</taxon>
        <taxon>Maltschvirus</taxon>
        <taxon>Maltschvirus maltsch</taxon>
    </lineage>
</organism>
<reference evidence="1" key="1">
    <citation type="submission" date="2020-04" db="EMBL/GenBank/DDBJ databases">
        <authorList>
            <person name="Chiriac C."/>
            <person name="Salcher M."/>
            <person name="Ghai R."/>
            <person name="Kavagutti S V."/>
        </authorList>
    </citation>
    <scope>NUCLEOTIDE SEQUENCE</scope>
</reference>
<dbReference type="EMBL" id="LR796697">
    <property type="protein sequence ID" value="CAB4160467.1"/>
    <property type="molecule type" value="Genomic_DNA"/>
</dbReference>
<protein>
    <submittedName>
        <fullName evidence="1">Uncharacterized protein</fullName>
    </submittedName>
</protein>
<name>A0A6J5NNH5_9CAUD</name>
<evidence type="ECO:0000313" key="1">
    <source>
        <dbReference type="EMBL" id="CAB4160467.1"/>
    </source>
</evidence>
<accession>A0A6J5NNH5</accession>
<sequence>MPNRWPITSGSWSNAAIWSGSLIPTASDDVFLNNQVITLDQDVTVRSIRIAATGSAIAGGQLNIYSDYNITATTTQSVDLGGLDSNGATVTGGFIKYYNSGSITITAHLVCARNTLENVNNGTITIVGDVRLPNNLLTSARTITNTLNGTINILGNITTGSTNQNSNYAVLNAYGGTVSIIGNVTAGNAAGSHAIFNNVSGSINVTGNVRGSTVASTYGINNVNGIVNVTGNVTAGTNTTSHGINNSSIGKVNVTGTVTGGASSGAGINATTAGIINVIGQLQATTTANAVSSTATTATNIFSGPLINSGSRNAIYCYNVQLYDNVTTRYSVGVSGSTSTITMFSPDQVTGVPSGSDVRLSVNYGPGNELTGSMAVPQPASVSVGVAIDNTTGSAVTKPQDIWNALSSTLIVSNSIGERLSNAATVESTAAIISAYTI</sequence>
<gene>
    <name evidence="1" type="ORF">UFOVP723_206</name>
</gene>